<evidence type="ECO:0000256" key="6">
    <source>
        <dbReference type="ARBA" id="ARBA00023136"/>
    </source>
</evidence>
<evidence type="ECO:0000256" key="9">
    <source>
        <dbReference type="SAM" id="MobiDB-lite"/>
    </source>
</evidence>
<feature type="transmembrane region" description="Helical" evidence="10">
    <location>
        <begin position="102"/>
        <end position="125"/>
    </location>
</feature>
<keyword evidence="7" id="KW-0675">Receptor</keyword>
<feature type="transmembrane region" description="Helical" evidence="10">
    <location>
        <begin position="372"/>
        <end position="396"/>
    </location>
</feature>
<keyword evidence="6 10" id="KW-0472">Membrane</keyword>
<feature type="transmembrane region" description="Helical" evidence="10">
    <location>
        <begin position="278"/>
        <end position="303"/>
    </location>
</feature>
<keyword evidence="5" id="KW-0297">G-protein coupled receptor</keyword>
<dbReference type="PRINTS" id="PR00237">
    <property type="entry name" value="GPCRRHODOPSN"/>
</dbReference>
<keyword evidence="8" id="KW-0807">Transducer</keyword>
<dbReference type="GO" id="GO:0005886">
    <property type="term" value="C:plasma membrane"/>
    <property type="evidence" value="ECO:0007669"/>
    <property type="project" value="UniProtKB-SubCell"/>
</dbReference>
<feature type="transmembrane region" description="Helical" evidence="10">
    <location>
        <begin position="343"/>
        <end position="366"/>
    </location>
</feature>
<evidence type="ECO:0000313" key="13">
    <source>
        <dbReference type="Proteomes" id="UP001239994"/>
    </source>
</evidence>
<dbReference type="SUPFAM" id="SSF81321">
    <property type="entry name" value="Family A G protein-coupled receptor-like"/>
    <property type="match status" value="2"/>
</dbReference>
<dbReference type="InterPro" id="IPR017452">
    <property type="entry name" value="GPCR_Rhodpsn_7TM"/>
</dbReference>
<sequence length="601" mass="65688">MNMDVRDSDGWGFLADNVTPNSTASSLYLDFPNTTSEMGLWGDAKQDDTAHVEKLLYSQEKAYRDFAISVQVFVLVGSLIGNVAMLWCTCRTSVFKSVTGRFLKNLACSGICAGLVCVPFDLLLSASPRCCPWMRTPLLCKALKFLHRLFCSATMLSFAAIALDRCQARGAACLLCPADSIASYRFHRNTPQPQASGSPLNNSFSWVLREFFSCHELPRYYSVLYPLERKISDAKSRDVLVYIWAHAVVASIPVFAVTNVMDVYATSSCSEGHSLGHLVYIVVYNITTVILPLAAVFLAMALIRRALSASQKKKVIIAALRTPQNSISIPYVSQREAELHATLLSVVLAFALCSIPYAALVVYRAWPGAAEASLWLQLTAVWLPKVSLLTNPLLFVTVNRSARHCLLDVLGRLQRRCSRRNAVGAVGPAEAGPLAAEAAERSGSQLLEMFNIGQQQIFGPNEEEEEEEENQIPLVASATFAHERSGGRAVGAAGGQQMIGKGGKEAELPLTKHSPIQACAASSSQVAPATPTDIEDATQFGFGPFELPPQWLPETRNSKKRLLPPLGNTPEELIQTKQPRGRPERRISRNNKVSTFPTVDP</sequence>
<keyword evidence="13" id="KW-1185">Reference proteome</keyword>
<evidence type="ECO:0000256" key="2">
    <source>
        <dbReference type="ARBA" id="ARBA00022475"/>
    </source>
</evidence>
<evidence type="ECO:0000256" key="8">
    <source>
        <dbReference type="ARBA" id="ARBA00023224"/>
    </source>
</evidence>
<dbReference type="PANTHER" id="PTHR22752:SF1">
    <property type="entry name" value="G-PROTEIN COUPLED RECEPTOR 176"/>
    <property type="match status" value="1"/>
</dbReference>
<feature type="transmembrane region" description="Helical" evidence="10">
    <location>
        <begin position="66"/>
        <end position="90"/>
    </location>
</feature>
<evidence type="ECO:0000256" key="1">
    <source>
        <dbReference type="ARBA" id="ARBA00004651"/>
    </source>
</evidence>
<evidence type="ECO:0000313" key="12">
    <source>
        <dbReference type="EMBL" id="KAK1796091.1"/>
    </source>
</evidence>
<dbReference type="InterPro" id="IPR000276">
    <property type="entry name" value="GPCR_Rhodpsn"/>
</dbReference>
<keyword evidence="4 10" id="KW-1133">Transmembrane helix</keyword>
<evidence type="ECO:0000256" key="3">
    <source>
        <dbReference type="ARBA" id="ARBA00022692"/>
    </source>
</evidence>
<feature type="domain" description="G-protein coupled receptors family 1 profile" evidence="11">
    <location>
        <begin position="81"/>
        <end position="395"/>
    </location>
</feature>
<gene>
    <name evidence="12" type="ORF">P4O66_009179</name>
</gene>
<evidence type="ECO:0000256" key="10">
    <source>
        <dbReference type="SAM" id="Phobius"/>
    </source>
</evidence>
<evidence type="ECO:0000256" key="4">
    <source>
        <dbReference type="ARBA" id="ARBA00022989"/>
    </source>
</evidence>
<dbReference type="Gene3D" id="1.20.1070.10">
    <property type="entry name" value="Rhodopsin 7-helix transmembrane proteins"/>
    <property type="match status" value="1"/>
</dbReference>
<keyword evidence="2" id="KW-1003">Cell membrane</keyword>
<proteinExistence type="predicted"/>
<evidence type="ECO:0000256" key="5">
    <source>
        <dbReference type="ARBA" id="ARBA00023040"/>
    </source>
</evidence>
<reference evidence="12" key="1">
    <citation type="submission" date="2023-03" db="EMBL/GenBank/DDBJ databases">
        <title>Electrophorus voltai genome.</title>
        <authorList>
            <person name="Bian C."/>
        </authorList>
    </citation>
    <scope>NUCLEOTIDE SEQUENCE</scope>
    <source>
        <strain evidence="12">CB-2022</strain>
        <tissue evidence="12">Muscle</tissue>
    </source>
</reference>
<feature type="compositionally biased region" description="Polar residues" evidence="9">
    <location>
        <begin position="590"/>
        <end position="601"/>
    </location>
</feature>
<feature type="region of interest" description="Disordered" evidence="9">
    <location>
        <begin position="546"/>
        <end position="601"/>
    </location>
</feature>
<dbReference type="PROSITE" id="PS50262">
    <property type="entry name" value="G_PROTEIN_RECEP_F1_2"/>
    <property type="match status" value="1"/>
</dbReference>
<feature type="transmembrane region" description="Helical" evidence="10">
    <location>
        <begin position="145"/>
        <end position="163"/>
    </location>
</feature>
<protein>
    <recommendedName>
        <fullName evidence="11">G-protein coupled receptors family 1 profile domain-containing protein</fullName>
    </recommendedName>
</protein>
<comment type="caution">
    <text evidence="12">The sequence shown here is derived from an EMBL/GenBank/DDBJ whole genome shotgun (WGS) entry which is preliminary data.</text>
</comment>
<comment type="subcellular location">
    <subcellularLocation>
        <location evidence="1">Cell membrane</location>
        <topology evidence="1">Multi-pass membrane protein</topology>
    </subcellularLocation>
</comment>
<dbReference type="AlphaFoldDB" id="A0AAD8ZDR6"/>
<evidence type="ECO:0000256" key="7">
    <source>
        <dbReference type="ARBA" id="ARBA00023170"/>
    </source>
</evidence>
<accession>A0AAD8ZDR6</accession>
<dbReference type="EMBL" id="JAROKS010000015">
    <property type="protein sequence ID" value="KAK1796091.1"/>
    <property type="molecule type" value="Genomic_DNA"/>
</dbReference>
<dbReference type="Proteomes" id="UP001239994">
    <property type="component" value="Unassembled WGS sequence"/>
</dbReference>
<dbReference type="PANTHER" id="PTHR22752">
    <property type="entry name" value="G PROTEIN-COUPLED RECEPTOR"/>
    <property type="match status" value="1"/>
</dbReference>
<organism evidence="12 13">
    <name type="scientific">Electrophorus voltai</name>
    <dbReference type="NCBI Taxonomy" id="2609070"/>
    <lineage>
        <taxon>Eukaryota</taxon>
        <taxon>Metazoa</taxon>
        <taxon>Chordata</taxon>
        <taxon>Craniata</taxon>
        <taxon>Vertebrata</taxon>
        <taxon>Euteleostomi</taxon>
        <taxon>Actinopterygii</taxon>
        <taxon>Neopterygii</taxon>
        <taxon>Teleostei</taxon>
        <taxon>Ostariophysi</taxon>
        <taxon>Gymnotiformes</taxon>
        <taxon>Gymnotoidei</taxon>
        <taxon>Gymnotidae</taxon>
        <taxon>Electrophorus</taxon>
    </lineage>
</organism>
<feature type="transmembrane region" description="Helical" evidence="10">
    <location>
        <begin position="239"/>
        <end position="258"/>
    </location>
</feature>
<dbReference type="Pfam" id="PF00001">
    <property type="entry name" value="7tm_1"/>
    <property type="match status" value="2"/>
</dbReference>
<keyword evidence="3 10" id="KW-0812">Transmembrane</keyword>
<evidence type="ECO:0000259" key="11">
    <source>
        <dbReference type="PROSITE" id="PS50262"/>
    </source>
</evidence>
<dbReference type="GO" id="GO:0004930">
    <property type="term" value="F:G protein-coupled receptor activity"/>
    <property type="evidence" value="ECO:0007669"/>
    <property type="project" value="UniProtKB-KW"/>
</dbReference>
<name>A0AAD8ZDR6_9TELE</name>